<gene>
    <name evidence="4" type="ORF">BASA50_009148</name>
</gene>
<dbReference type="SUPFAM" id="SSF53474">
    <property type="entry name" value="alpha/beta-Hydrolases"/>
    <property type="match status" value="1"/>
</dbReference>
<evidence type="ECO:0000259" key="3">
    <source>
        <dbReference type="Pfam" id="PF03959"/>
    </source>
</evidence>
<evidence type="ECO:0000313" key="4">
    <source>
        <dbReference type="EMBL" id="KAH6591147.1"/>
    </source>
</evidence>
<dbReference type="PANTHER" id="PTHR48070:SF6">
    <property type="entry name" value="ESTERASE OVCA2"/>
    <property type="match status" value="1"/>
</dbReference>
<accession>A0ABQ8F425</accession>
<comment type="caution">
    <text evidence="4">The sequence shown here is derived from an EMBL/GenBank/DDBJ whole genome shotgun (WGS) entry which is preliminary data.</text>
</comment>
<sequence length="322" mass="34858">MAQLATSATTAGVRRLLCLHGYTQNATVFRKRTAVLRKDISALCELTFVTAPHRVEVDPPKRPEALGTSSVLERPVGRGDAGRTALQDDPEGPRAWWVASDCGSLYQGLEESLEMLSQVWVSQGPFDGIIGFSQGATMAWLLAGHLHRTARTTKSHSLSPSTNTIGHEASKGPLVTDASSLPVLVMSISGFVPRSDIGLALVNDALLAQVNGLHIIGRSDTWVDPSRSEQLAMMLQSLCPSQPKTVSDLHPVLNSQTAAPLTLQNRELISCEDPSGSAAKSLDYAESNSQCIFFHDGGHFVPTDAVMRQKIRQYLTERFSQK</sequence>
<proteinExistence type="predicted"/>
<dbReference type="Pfam" id="PF03959">
    <property type="entry name" value="FSH1"/>
    <property type="match status" value="1"/>
</dbReference>
<organism evidence="4 5">
    <name type="scientific">Batrachochytrium salamandrivorans</name>
    <dbReference type="NCBI Taxonomy" id="1357716"/>
    <lineage>
        <taxon>Eukaryota</taxon>
        <taxon>Fungi</taxon>
        <taxon>Fungi incertae sedis</taxon>
        <taxon>Chytridiomycota</taxon>
        <taxon>Chytridiomycota incertae sedis</taxon>
        <taxon>Chytridiomycetes</taxon>
        <taxon>Rhizophydiales</taxon>
        <taxon>Rhizophydiales incertae sedis</taxon>
        <taxon>Batrachochytrium</taxon>
    </lineage>
</organism>
<dbReference type="PANTHER" id="PTHR48070">
    <property type="entry name" value="ESTERASE OVCA2"/>
    <property type="match status" value="1"/>
</dbReference>
<evidence type="ECO:0000256" key="2">
    <source>
        <dbReference type="SAM" id="MobiDB-lite"/>
    </source>
</evidence>
<evidence type="ECO:0000256" key="1">
    <source>
        <dbReference type="ARBA" id="ARBA00022801"/>
    </source>
</evidence>
<dbReference type="EMBL" id="JAFCIX010000418">
    <property type="protein sequence ID" value="KAH6591147.1"/>
    <property type="molecule type" value="Genomic_DNA"/>
</dbReference>
<dbReference type="InterPro" id="IPR050593">
    <property type="entry name" value="LovG"/>
</dbReference>
<keyword evidence="5" id="KW-1185">Reference proteome</keyword>
<keyword evidence="1" id="KW-0378">Hydrolase</keyword>
<dbReference type="InterPro" id="IPR029058">
    <property type="entry name" value="AB_hydrolase_fold"/>
</dbReference>
<dbReference type="Gene3D" id="3.40.50.1820">
    <property type="entry name" value="alpha/beta hydrolase"/>
    <property type="match status" value="1"/>
</dbReference>
<feature type="region of interest" description="Disordered" evidence="2">
    <location>
        <begin position="59"/>
        <end position="90"/>
    </location>
</feature>
<feature type="domain" description="Serine hydrolase" evidence="3">
    <location>
        <begin position="14"/>
        <end position="236"/>
    </location>
</feature>
<protein>
    <recommendedName>
        <fullName evidence="3">Serine hydrolase domain-containing protein</fullName>
    </recommendedName>
</protein>
<name>A0ABQ8F425_9FUNG</name>
<dbReference type="InterPro" id="IPR005645">
    <property type="entry name" value="FSH-like_dom"/>
</dbReference>
<reference evidence="4 5" key="1">
    <citation type="submission" date="2021-02" db="EMBL/GenBank/DDBJ databases">
        <title>Variation within the Batrachochytrium salamandrivorans European outbreak.</title>
        <authorList>
            <person name="Kelly M."/>
            <person name="Pasmans F."/>
            <person name="Shea T.P."/>
            <person name="Munoz J.F."/>
            <person name="Carranza S."/>
            <person name="Cuomo C.A."/>
            <person name="Martel A."/>
        </authorList>
    </citation>
    <scope>NUCLEOTIDE SEQUENCE [LARGE SCALE GENOMIC DNA]</scope>
    <source>
        <strain evidence="4 5">AMFP18/2</strain>
    </source>
</reference>
<dbReference type="Proteomes" id="UP001648503">
    <property type="component" value="Unassembled WGS sequence"/>
</dbReference>
<evidence type="ECO:0000313" key="5">
    <source>
        <dbReference type="Proteomes" id="UP001648503"/>
    </source>
</evidence>